<gene>
    <name evidence="8" type="ORF">GGP41_007112</name>
</gene>
<evidence type="ECO:0000256" key="4">
    <source>
        <dbReference type="ARBA" id="ARBA00023136"/>
    </source>
</evidence>
<dbReference type="AlphaFoldDB" id="A0A8H6E161"/>
<evidence type="ECO:0000259" key="7">
    <source>
        <dbReference type="Pfam" id="PF20684"/>
    </source>
</evidence>
<evidence type="ECO:0000256" key="1">
    <source>
        <dbReference type="ARBA" id="ARBA00004141"/>
    </source>
</evidence>
<feature type="transmembrane region" description="Helical" evidence="6">
    <location>
        <begin position="20"/>
        <end position="38"/>
    </location>
</feature>
<feature type="transmembrane region" description="Helical" evidence="6">
    <location>
        <begin position="219"/>
        <end position="237"/>
    </location>
</feature>
<feature type="domain" description="Rhodopsin" evidence="7">
    <location>
        <begin position="32"/>
        <end position="283"/>
    </location>
</feature>
<dbReference type="PANTHER" id="PTHR33048">
    <property type="entry name" value="PTH11-LIKE INTEGRAL MEMBRANE PROTEIN (AFU_ORTHOLOGUE AFUA_5G11245)"/>
    <property type="match status" value="1"/>
</dbReference>
<comment type="caution">
    <text evidence="8">The sequence shown here is derived from an EMBL/GenBank/DDBJ whole genome shotgun (WGS) entry which is preliminary data.</text>
</comment>
<name>A0A8H6E161_COCSA</name>
<evidence type="ECO:0000256" key="3">
    <source>
        <dbReference type="ARBA" id="ARBA00022989"/>
    </source>
</evidence>
<feature type="transmembrane region" description="Helical" evidence="6">
    <location>
        <begin position="134"/>
        <end position="156"/>
    </location>
</feature>
<accession>A0A8H6E161</accession>
<organism evidence="8 9">
    <name type="scientific">Cochliobolus sativus</name>
    <name type="common">Common root rot and spot blotch fungus</name>
    <name type="synonym">Bipolaris sorokiniana</name>
    <dbReference type="NCBI Taxonomy" id="45130"/>
    <lineage>
        <taxon>Eukaryota</taxon>
        <taxon>Fungi</taxon>
        <taxon>Dikarya</taxon>
        <taxon>Ascomycota</taxon>
        <taxon>Pezizomycotina</taxon>
        <taxon>Dothideomycetes</taxon>
        <taxon>Pleosporomycetidae</taxon>
        <taxon>Pleosporales</taxon>
        <taxon>Pleosporineae</taxon>
        <taxon>Pleosporaceae</taxon>
        <taxon>Bipolaris</taxon>
    </lineage>
</organism>
<dbReference type="Pfam" id="PF20684">
    <property type="entry name" value="Fung_rhodopsin"/>
    <property type="match status" value="1"/>
</dbReference>
<evidence type="ECO:0000256" key="5">
    <source>
        <dbReference type="ARBA" id="ARBA00038359"/>
    </source>
</evidence>
<sequence length="363" mass="41337">MSTPPKSPITKDELMRTNVAMLILTSLFILSRVILQIVKRRALGLPDFFIYFAFFLFVSMWTCYIAIIPTMFRIFGVLDGATRPYATMMDDAGMLLRHITAAQMLFYTLLFTVKMSLLTLYRKILVGLPVIYDRIWWGTVAFCVLSWIGSILTSVFTCNDLNEKFSKGRCAGTPDEHQRIIFSLYFAYSVDVATDLATSVMFLPLFLTWKLQMPRKRKFGIFILFGSGFVCIAFATLRVIQLGVDRRGKTTIPEPDWLLLWTVVECAMAVIIGCSPAFTGMIRKRIVTIPGPAYDRQGYIKQGSNEVEMEIMTGSASQQRHVTRDLYEEYFHNSQEELTRTTHNSQEELTGTTENTVVVRAVS</sequence>
<keyword evidence="3 6" id="KW-1133">Transmembrane helix</keyword>
<comment type="similarity">
    <text evidence="5">Belongs to the SAT4 family.</text>
</comment>
<evidence type="ECO:0000256" key="2">
    <source>
        <dbReference type="ARBA" id="ARBA00022692"/>
    </source>
</evidence>
<feature type="transmembrane region" description="Helical" evidence="6">
    <location>
        <begin position="95"/>
        <end position="113"/>
    </location>
</feature>
<evidence type="ECO:0000313" key="8">
    <source>
        <dbReference type="EMBL" id="KAF5854295.1"/>
    </source>
</evidence>
<feature type="transmembrane region" description="Helical" evidence="6">
    <location>
        <begin position="50"/>
        <end position="75"/>
    </location>
</feature>
<proteinExistence type="inferred from homology"/>
<dbReference type="GO" id="GO:0016020">
    <property type="term" value="C:membrane"/>
    <property type="evidence" value="ECO:0007669"/>
    <property type="project" value="UniProtKB-SubCell"/>
</dbReference>
<dbReference type="EMBL" id="WNKQ01000001">
    <property type="protein sequence ID" value="KAF5854295.1"/>
    <property type="molecule type" value="Genomic_DNA"/>
</dbReference>
<feature type="transmembrane region" description="Helical" evidence="6">
    <location>
        <begin position="257"/>
        <end position="278"/>
    </location>
</feature>
<comment type="subcellular location">
    <subcellularLocation>
        <location evidence="1">Membrane</location>
        <topology evidence="1">Multi-pass membrane protein</topology>
    </subcellularLocation>
</comment>
<dbReference type="PANTHER" id="PTHR33048:SF146">
    <property type="entry name" value="INTEGRAL MEMBRANE PROTEIN"/>
    <property type="match status" value="1"/>
</dbReference>
<keyword evidence="2 6" id="KW-0812">Transmembrane</keyword>
<evidence type="ECO:0000256" key="6">
    <source>
        <dbReference type="SAM" id="Phobius"/>
    </source>
</evidence>
<dbReference type="Proteomes" id="UP000624244">
    <property type="component" value="Unassembled WGS sequence"/>
</dbReference>
<evidence type="ECO:0000313" key="9">
    <source>
        <dbReference type="Proteomes" id="UP000624244"/>
    </source>
</evidence>
<dbReference type="InterPro" id="IPR049326">
    <property type="entry name" value="Rhodopsin_dom_fungi"/>
</dbReference>
<feature type="transmembrane region" description="Helical" evidence="6">
    <location>
        <begin position="185"/>
        <end position="207"/>
    </location>
</feature>
<protein>
    <recommendedName>
        <fullName evidence="7">Rhodopsin domain-containing protein</fullName>
    </recommendedName>
</protein>
<keyword evidence="4 6" id="KW-0472">Membrane</keyword>
<dbReference type="InterPro" id="IPR052337">
    <property type="entry name" value="SAT4-like"/>
</dbReference>
<reference evidence="8" key="1">
    <citation type="submission" date="2019-11" db="EMBL/GenBank/DDBJ databases">
        <title>Bipolaris sorokiniana Genome sequencing.</title>
        <authorList>
            <person name="Wang H."/>
        </authorList>
    </citation>
    <scope>NUCLEOTIDE SEQUENCE</scope>
</reference>